<accession>A0A2A6BRC9</accession>
<evidence type="ECO:0000313" key="2">
    <source>
        <dbReference type="Proteomes" id="UP000005239"/>
    </source>
</evidence>
<gene>
    <name evidence="1" type="primary">WBGene00284200</name>
</gene>
<reference evidence="1" key="2">
    <citation type="submission" date="2022-06" db="UniProtKB">
        <authorList>
            <consortium name="EnsemblMetazoa"/>
        </authorList>
    </citation>
    <scope>IDENTIFICATION</scope>
    <source>
        <strain evidence="1">PS312</strain>
    </source>
</reference>
<name>A0A2A6BRC9_PRIPA</name>
<accession>A0A8R1V3H3</accession>
<organism evidence="1 2">
    <name type="scientific">Pristionchus pacificus</name>
    <name type="common">Parasitic nematode worm</name>
    <dbReference type="NCBI Taxonomy" id="54126"/>
    <lineage>
        <taxon>Eukaryota</taxon>
        <taxon>Metazoa</taxon>
        <taxon>Ecdysozoa</taxon>
        <taxon>Nematoda</taxon>
        <taxon>Chromadorea</taxon>
        <taxon>Rhabditida</taxon>
        <taxon>Rhabditina</taxon>
        <taxon>Diplogasteromorpha</taxon>
        <taxon>Diplogasteroidea</taxon>
        <taxon>Neodiplogasteridae</taxon>
        <taxon>Pristionchus</taxon>
    </lineage>
</organism>
<dbReference type="AlphaFoldDB" id="A0A2A6BRC9"/>
<proteinExistence type="predicted"/>
<evidence type="ECO:0000313" key="1">
    <source>
        <dbReference type="EnsemblMetazoa" id="PPA45831.1"/>
    </source>
</evidence>
<protein>
    <submittedName>
        <fullName evidence="1">Uncharacterized protein</fullName>
    </submittedName>
</protein>
<keyword evidence="2" id="KW-1185">Reference proteome</keyword>
<sequence>MAPPGQTLEDDRYMWSSRGQMFRSSCVRSLVECTSRLSRAQQNSSRTVCTKKAREICSSVMD</sequence>
<dbReference type="EnsemblMetazoa" id="PPA45831.1">
    <property type="protein sequence ID" value="PPA45831.1"/>
    <property type="gene ID" value="WBGene00284200"/>
</dbReference>
<dbReference type="Proteomes" id="UP000005239">
    <property type="component" value="Unassembled WGS sequence"/>
</dbReference>
<reference evidence="2" key="1">
    <citation type="journal article" date="2008" name="Nat. Genet.">
        <title>The Pristionchus pacificus genome provides a unique perspective on nematode lifestyle and parasitism.</title>
        <authorList>
            <person name="Dieterich C."/>
            <person name="Clifton S.W."/>
            <person name="Schuster L.N."/>
            <person name="Chinwalla A."/>
            <person name="Delehaunty K."/>
            <person name="Dinkelacker I."/>
            <person name="Fulton L."/>
            <person name="Fulton R."/>
            <person name="Godfrey J."/>
            <person name="Minx P."/>
            <person name="Mitreva M."/>
            <person name="Roeseler W."/>
            <person name="Tian H."/>
            <person name="Witte H."/>
            <person name="Yang S.P."/>
            <person name="Wilson R.K."/>
            <person name="Sommer R.J."/>
        </authorList>
    </citation>
    <scope>NUCLEOTIDE SEQUENCE [LARGE SCALE GENOMIC DNA]</scope>
    <source>
        <strain evidence="2">PS312</strain>
    </source>
</reference>